<proteinExistence type="predicted"/>
<feature type="compositionally biased region" description="Low complexity" evidence="1">
    <location>
        <begin position="27"/>
        <end position="49"/>
    </location>
</feature>
<evidence type="ECO:0008006" key="5">
    <source>
        <dbReference type="Google" id="ProtNLM"/>
    </source>
</evidence>
<dbReference type="AlphaFoldDB" id="G2Q4S7"/>
<name>G2Q4S7_THET4</name>
<evidence type="ECO:0000256" key="1">
    <source>
        <dbReference type="SAM" id="MobiDB-lite"/>
    </source>
</evidence>
<feature type="compositionally biased region" description="Basic and acidic residues" evidence="1">
    <location>
        <begin position="1"/>
        <end position="17"/>
    </location>
</feature>
<protein>
    <recommendedName>
        <fullName evidence="5">Apple domain-containing protein</fullName>
    </recommendedName>
</protein>
<evidence type="ECO:0000313" key="4">
    <source>
        <dbReference type="Proteomes" id="UP000007322"/>
    </source>
</evidence>
<dbReference type="RefSeq" id="XP_003660611.1">
    <property type="nucleotide sequence ID" value="XM_003660563.1"/>
</dbReference>
<feature type="transmembrane region" description="Helical" evidence="2">
    <location>
        <begin position="102"/>
        <end position="124"/>
    </location>
</feature>
<keyword evidence="2" id="KW-1133">Transmembrane helix</keyword>
<keyword evidence="2" id="KW-0472">Membrane</keyword>
<dbReference type="KEGG" id="mtm:MYCTH_2299115"/>
<sequence>MAHQRYEAGLEPARQDYPEVTQGYGYGNQHYQQPPQPYQQSRPYYPQSYDNLISTTPPKQDATAWGSTPAASPYCSAAQPAMSQFEPEPKSPSARTICGCSLPVFVLSCIIALLAAAVVGLAAATGVQAQRASSAESDLSELRASVAGNSTASQGSNAPVVIDDGCSENPDSVDKTIYTSFSLLGARKFRRYCNKDAPRPPLLSLFTADFATCMDACAAYTQYVPSSFGGATANTSLTVCAAVSFIPAWTDKAIADAGGAPGNCYLKGRPQTEALLTTPNIGVDCHAAIYAGADSSSGGDEDGGE</sequence>
<reference evidence="3 4" key="1">
    <citation type="journal article" date="2011" name="Nat. Biotechnol.">
        <title>Comparative genomic analysis of the thermophilic biomass-degrading fungi Myceliophthora thermophila and Thielavia terrestris.</title>
        <authorList>
            <person name="Berka R.M."/>
            <person name="Grigoriev I.V."/>
            <person name="Otillar R."/>
            <person name="Salamov A."/>
            <person name="Grimwood J."/>
            <person name="Reid I."/>
            <person name="Ishmael N."/>
            <person name="John T."/>
            <person name="Darmond C."/>
            <person name="Moisan M.-C."/>
            <person name="Henrissat B."/>
            <person name="Coutinho P.M."/>
            <person name="Lombard V."/>
            <person name="Natvig D.O."/>
            <person name="Lindquist E."/>
            <person name="Schmutz J."/>
            <person name="Lucas S."/>
            <person name="Harris P."/>
            <person name="Powlowski J."/>
            <person name="Bellemare A."/>
            <person name="Taylor D."/>
            <person name="Butler G."/>
            <person name="de Vries R.P."/>
            <person name="Allijn I.E."/>
            <person name="van den Brink J."/>
            <person name="Ushinsky S."/>
            <person name="Storms R."/>
            <person name="Powell A.J."/>
            <person name="Paulsen I.T."/>
            <person name="Elbourne L.D.H."/>
            <person name="Baker S.E."/>
            <person name="Magnuson J."/>
            <person name="LaBoissiere S."/>
            <person name="Clutterbuck A.J."/>
            <person name="Martinez D."/>
            <person name="Wogulis M."/>
            <person name="de Leon A.L."/>
            <person name="Rey M.W."/>
            <person name="Tsang A."/>
        </authorList>
    </citation>
    <scope>NUCLEOTIDE SEQUENCE [LARGE SCALE GENOMIC DNA]</scope>
    <source>
        <strain evidence="4">ATCC 42464 / BCRC 31852 / DSM 1799</strain>
    </source>
</reference>
<dbReference type="VEuPathDB" id="FungiDB:MYCTH_2299115"/>
<keyword evidence="4" id="KW-1185">Reference proteome</keyword>
<gene>
    <name evidence="3" type="ORF">MYCTH_2299115</name>
</gene>
<organism evidence="3 4">
    <name type="scientific">Thermothelomyces thermophilus (strain ATCC 42464 / BCRC 31852 / DSM 1799)</name>
    <name type="common">Sporotrichum thermophile</name>
    <dbReference type="NCBI Taxonomy" id="573729"/>
    <lineage>
        <taxon>Eukaryota</taxon>
        <taxon>Fungi</taxon>
        <taxon>Dikarya</taxon>
        <taxon>Ascomycota</taxon>
        <taxon>Pezizomycotina</taxon>
        <taxon>Sordariomycetes</taxon>
        <taxon>Sordariomycetidae</taxon>
        <taxon>Sordariales</taxon>
        <taxon>Chaetomiaceae</taxon>
        <taxon>Thermothelomyces</taxon>
    </lineage>
</organism>
<dbReference type="eggNOG" id="ENOG502RQT0">
    <property type="taxonomic scope" value="Eukaryota"/>
</dbReference>
<keyword evidence="2" id="KW-0812">Transmembrane</keyword>
<dbReference type="InParanoid" id="G2Q4S7"/>
<dbReference type="EMBL" id="CP003002">
    <property type="protein sequence ID" value="AEO55366.1"/>
    <property type="molecule type" value="Genomic_DNA"/>
</dbReference>
<dbReference type="OMA" id="PNIGTEC"/>
<evidence type="ECO:0000313" key="3">
    <source>
        <dbReference type="EMBL" id="AEO55366.1"/>
    </source>
</evidence>
<dbReference type="HOGENOM" id="CLU_079446_0_0_1"/>
<evidence type="ECO:0000256" key="2">
    <source>
        <dbReference type="SAM" id="Phobius"/>
    </source>
</evidence>
<accession>G2Q4S7</accession>
<dbReference type="GeneID" id="11508883"/>
<dbReference type="Proteomes" id="UP000007322">
    <property type="component" value="Chromosome 1"/>
</dbReference>
<feature type="region of interest" description="Disordered" evidence="1">
    <location>
        <begin position="1"/>
        <end position="51"/>
    </location>
</feature>
<dbReference type="OrthoDB" id="5358884at2759"/>